<reference evidence="6 7" key="1">
    <citation type="submission" date="2015-07" db="EMBL/GenBank/DDBJ databases">
        <authorList>
            <person name="Noorani M."/>
        </authorList>
    </citation>
    <scope>NUCLEOTIDE SEQUENCE [LARGE SCALE GENOMIC DNA]</scope>
    <source>
        <strain evidence="6 7">NRRL B-24567</strain>
    </source>
</reference>
<sequence>MVQGEKTRSAPGRPRSAEVSREIVLAALALLRERGPTGVTVEAVAQRSGVAKTTIYRRYRNRYELLRSSLAFVEDIPEPPVGIPVRERLLNLLEQFRRGLEDVVGLRALAAVLHGDEDPEFTRAFRETILRPRLDVMLGTLRAGEAEGELRAGVDHETVVSMLAGSYIARSVTQGTPPSDWADRVLDVVWPSIRA</sequence>
<dbReference type="InterPro" id="IPR009057">
    <property type="entry name" value="Homeodomain-like_sf"/>
</dbReference>
<evidence type="ECO:0000256" key="2">
    <source>
        <dbReference type="ARBA" id="ARBA00023125"/>
    </source>
</evidence>
<dbReference type="SUPFAM" id="SSF46689">
    <property type="entry name" value="Homeodomain-like"/>
    <property type="match status" value="1"/>
</dbReference>
<dbReference type="Pfam" id="PF00440">
    <property type="entry name" value="TetR_N"/>
    <property type="match status" value="1"/>
</dbReference>
<feature type="DNA-binding region" description="H-T-H motif" evidence="4">
    <location>
        <begin position="40"/>
        <end position="59"/>
    </location>
</feature>
<keyword evidence="1" id="KW-0805">Transcription regulation</keyword>
<organism evidence="6 7">
    <name type="scientific">Streptomyces caelestis</name>
    <dbReference type="NCBI Taxonomy" id="36816"/>
    <lineage>
        <taxon>Bacteria</taxon>
        <taxon>Bacillati</taxon>
        <taxon>Actinomycetota</taxon>
        <taxon>Actinomycetes</taxon>
        <taxon>Kitasatosporales</taxon>
        <taxon>Streptomycetaceae</taxon>
        <taxon>Streptomyces</taxon>
    </lineage>
</organism>
<dbReference type="Pfam" id="PF16859">
    <property type="entry name" value="TetR_C_11"/>
    <property type="match status" value="1"/>
</dbReference>
<evidence type="ECO:0000256" key="4">
    <source>
        <dbReference type="PROSITE-ProRule" id="PRU00335"/>
    </source>
</evidence>
<gene>
    <name evidence="6" type="ORF">ADK41_13645</name>
</gene>
<proteinExistence type="predicted"/>
<dbReference type="PANTHER" id="PTHR30055">
    <property type="entry name" value="HTH-TYPE TRANSCRIPTIONAL REGULATOR RUTR"/>
    <property type="match status" value="1"/>
</dbReference>
<dbReference type="InterPro" id="IPR011075">
    <property type="entry name" value="TetR_C"/>
</dbReference>
<protein>
    <recommendedName>
        <fullName evidence="5">HTH tetR-type domain-containing protein</fullName>
    </recommendedName>
</protein>
<dbReference type="AlphaFoldDB" id="A0A0M9X9D4"/>
<evidence type="ECO:0000256" key="1">
    <source>
        <dbReference type="ARBA" id="ARBA00023015"/>
    </source>
</evidence>
<keyword evidence="7" id="KW-1185">Reference proteome</keyword>
<evidence type="ECO:0000256" key="3">
    <source>
        <dbReference type="ARBA" id="ARBA00023163"/>
    </source>
</evidence>
<dbReference type="InterPro" id="IPR001647">
    <property type="entry name" value="HTH_TetR"/>
</dbReference>
<dbReference type="PROSITE" id="PS50977">
    <property type="entry name" value="HTH_TETR_2"/>
    <property type="match status" value="1"/>
</dbReference>
<dbReference type="OrthoDB" id="9796019at2"/>
<keyword evidence="3" id="KW-0804">Transcription</keyword>
<dbReference type="PANTHER" id="PTHR30055:SF148">
    <property type="entry name" value="TETR-FAMILY TRANSCRIPTIONAL REGULATOR"/>
    <property type="match status" value="1"/>
</dbReference>
<dbReference type="SUPFAM" id="SSF48498">
    <property type="entry name" value="Tetracyclin repressor-like, C-terminal domain"/>
    <property type="match status" value="1"/>
</dbReference>
<evidence type="ECO:0000259" key="5">
    <source>
        <dbReference type="PROSITE" id="PS50977"/>
    </source>
</evidence>
<dbReference type="GO" id="GO:0003700">
    <property type="term" value="F:DNA-binding transcription factor activity"/>
    <property type="evidence" value="ECO:0007669"/>
    <property type="project" value="TreeGrafter"/>
</dbReference>
<dbReference type="Proteomes" id="UP000037773">
    <property type="component" value="Unassembled WGS sequence"/>
</dbReference>
<dbReference type="Gene3D" id="1.10.10.60">
    <property type="entry name" value="Homeodomain-like"/>
    <property type="match status" value="1"/>
</dbReference>
<feature type="domain" description="HTH tetR-type" evidence="5">
    <location>
        <begin position="17"/>
        <end position="77"/>
    </location>
</feature>
<evidence type="ECO:0000313" key="6">
    <source>
        <dbReference type="EMBL" id="KOT39822.1"/>
    </source>
</evidence>
<dbReference type="EMBL" id="LGCN01000132">
    <property type="protein sequence ID" value="KOT39822.1"/>
    <property type="molecule type" value="Genomic_DNA"/>
</dbReference>
<accession>A0A0M9X9D4</accession>
<dbReference type="InterPro" id="IPR036271">
    <property type="entry name" value="Tet_transcr_reg_TetR-rel_C_sf"/>
</dbReference>
<dbReference type="Gene3D" id="1.10.357.10">
    <property type="entry name" value="Tetracycline Repressor, domain 2"/>
    <property type="match status" value="1"/>
</dbReference>
<evidence type="ECO:0000313" key="7">
    <source>
        <dbReference type="Proteomes" id="UP000037773"/>
    </source>
</evidence>
<name>A0A0M9X9D4_9ACTN</name>
<dbReference type="PATRIC" id="fig|36816.3.peg.2950"/>
<dbReference type="GO" id="GO:0000976">
    <property type="term" value="F:transcription cis-regulatory region binding"/>
    <property type="evidence" value="ECO:0007669"/>
    <property type="project" value="TreeGrafter"/>
</dbReference>
<dbReference type="PRINTS" id="PR00455">
    <property type="entry name" value="HTHTETR"/>
</dbReference>
<dbReference type="InterPro" id="IPR050109">
    <property type="entry name" value="HTH-type_TetR-like_transc_reg"/>
</dbReference>
<keyword evidence="2 4" id="KW-0238">DNA-binding</keyword>
<comment type="caution">
    <text evidence="6">The sequence shown here is derived from an EMBL/GenBank/DDBJ whole genome shotgun (WGS) entry which is preliminary data.</text>
</comment>